<gene>
    <name evidence="4" type="ORF">Cadr_000018565</name>
</gene>
<keyword evidence="5" id="KW-1185">Reference proteome</keyword>
<feature type="chain" id="PRO_5024349077" evidence="2">
    <location>
        <begin position="20"/>
        <end position="365"/>
    </location>
</feature>
<proteinExistence type="predicted"/>
<accession>A0A5N4D1A3</accession>
<feature type="domain" description="Dynein heavy chain tail" evidence="3">
    <location>
        <begin position="87"/>
        <end position="335"/>
    </location>
</feature>
<keyword evidence="2" id="KW-0732">Signal</keyword>
<name>A0A5N4D1A3_CAMDR</name>
<protein>
    <submittedName>
        <fullName evidence="4">Dynein heavy chain 9</fullName>
    </submittedName>
</protein>
<dbReference type="GO" id="GO:0005858">
    <property type="term" value="C:axonemal dynein complex"/>
    <property type="evidence" value="ECO:0007669"/>
    <property type="project" value="TreeGrafter"/>
</dbReference>
<dbReference type="PANTHER" id="PTHR46532:SF11">
    <property type="entry name" value="DYNEIN AXONEMAL HEAVY CHAIN 12"/>
    <property type="match status" value="1"/>
</dbReference>
<dbReference type="InterPro" id="IPR013594">
    <property type="entry name" value="Dynein_heavy_tail"/>
</dbReference>
<evidence type="ECO:0000313" key="4">
    <source>
        <dbReference type="EMBL" id="KAB1264847.1"/>
    </source>
</evidence>
<evidence type="ECO:0000259" key="3">
    <source>
        <dbReference type="Pfam" id="PF08385"/>
    </source>
</evidence>
<evidence type="ECO:0000313" key="5">
    <source>
        <dbReference type="Proteomes" id="UP000299084"/>
    </source>
</evidence>
<organism evidence="4 5">
    <name type="scientific">Camelus dromedarius</name>
    <name type="common">Dromedary</name>
    <name type="synonym">Arabian camel</name>
    <dbReference type="NCBI Taxonomy" id="9838"/>
    <lineage>
        <taxon>Eukaryota</taxon>
        <taxon>Metazoa</taxon>
        <taxon>Chordata</taxon>
        <taxon>Craniata</taxon>
        <taxon>Vertebrata</taxon>
        <taxon>Euteleostomi</taxon>
        <taxon>Mammalia</taxon>
        <taxon>Eutheria</taxon>
        <taxon>Laurasiatheria</taxon>
        <taxon>Artiodactyla</taxon>
        <taxon>Tylopoda</taxon>
        <taxon>Camelidae</taxon>
        <taxon>Camelus</taxon>
    </lineage>
</organism>
<evidence type="ECO:0000256" key="1">
    <source>
        <dbReference type="SAM" id="MobiDB-lite"/>
    </source>
</evidence>
<dbReference type="Pfam" id="PF08385">
    <property type="entry name" value="DHC_N1"/>
    <property type="match status" value="1"/>
</dbReference>
<dbReference type="GO" id="GO:0051959">
    <property type="term" value="F:dynein light intermediate chain binding"/>
    <property type="evidence" value="ECO:0007669"/>
    <property type="project" value="InterPro"/>
</dbReference>
<comment type="caution">
    <text evidence="4">The sequence shown here is derived from an EMBL/GenBank/DDBJ whole genome shotgun (WGS) entry which is preliminary data.</text>
</comment>
<dbReference type="Proteomes" id="UP000299084">
    <property type="component" value="Unassembled WGS sequence"/>
</dbReference>
<dbReference type="STRING" id="9838.ENSCDRP00005032018"/>
<dbReference type="GO" id="GO:0045505">
    <property type="term" value="F:dynein intermediate chain binding"/>
    <property type="evidence" value="ECO:0007669"/>
    <property type="project" value="InterPro"/>
</dbReference>
<dbReference type="EMBL" id="JWIN03000016">
    <property type="protein sequence ID" value="KAB1264847.1"/>
    <property type="molecule type" value="Genomic_DNA"/>
</dbReference>
<feature type="signal peptide" evidence="2">
    <location>
        <begin position="1"/>
        <end position="19"/>
    </location>
</feature>
<dbReference type="AlphaFoldDB" id="A0A5N4D1A3"/>
<reference evidence="4 5" key="1">
    <citation type="journal article" date="2019" name="Mol. Ecol. Resour.">
        <title>Improving Illumina assemblies with Hi-C and long reads: an example with the North African dromedary.</title>
        <authorList>
            <person name="Elbers J.P."/>
            <person name="Rogers M.F."/>
            <person name="Perelman P.L."/>
            <person name="Proskuryakova A.A."/>
            <person name="Serdyukova N.A."/>
            <person name="Johnson W.E."/>
            <person name="Horin P."/>
            <person name="Corander J."/>
            <person name="Murphy D."/>
            <person name="Burger P.A."/>
        </authorList>
    </citation>
    <scope>NUCLEOTIDE SEQUENCE [LARGE SCALE GENOMIC DNA]</scope>
    <source>
        <strain evidence="4">Drom800</strain>
        <tissue evidence="4">Blood</tissue>
    </source>
</reference>
<dbReference type="PANTHER" id="PTHR46532">
    <property type="entry name" value="MALE FERTILITY FACTOR KL5"/>
    <property type="match status" value="1"/>
</dbReference>
<dbReference type="InterPro" id="IPR026983">
    <property type="entry name" value="DHC"/>
</dbReference>
<feature type="compositionally biased region" description="Polar residues" evidence="1">
    <location>
        <begin position="356"/>
        <end position="365"/>
    </location>
</feature>
<evidence type="ECO:0000256" key="2">
    <source>
        <dbReference type="SAM" id="SignalP"/>
    </source>
</evidence>
<sequence>MPTSLFCAHLFQVVIPVLANEKNHLNWPHVVCQDVRRHAHSLQCDLLVILEQAKGKTLLPLPVDSEKVEFVDSESETILESTDKSVIYAIESAVIQWSRQVQVVLKRESSQPLQQGENPTPEVELEFWKNRSEDLEYIYNQLRTIKVKGIAGLLDKLQSSYFPAFQAMFRDVVAALTEAQDIHAHLVPLQRHLETLESLEFPEVKPRLQPLLHVVCLIWATCESYRCPGRLTVLLQEICNLLVQQASRYLSPEDLLRSEVEESQRKLQVVVDTLKFFKQVFQDRRENLQSYFKENQEVREWDFQSSLVFMRLDGFLGRLHMVQVSVLTHIRALALRRSEKSRDPDRIRKGLRQHGGQPSTDWKNT</sequence>
<feature type="region of interest" description="Disordered" evidence="1">
    <location>
        <begin position="341"/>
        <end position="365"/>
    </location>
</feature>
<dbReference type="GO" id="GO:0007018">
    <property type="term" value="P:microtubule-based movement"/>
    <property type="evidence" value="ECO:0007669"/>
    <property type="project" value="InterPro"/>
</dbReference>